<dbReference type="InterPro" id="IPR004843">
    <property type="entry name" value="Calcineurin-like_PHP"/>
</dbReference>
<sequence>MDTTDDLTSINADVGDTTVAIAGDWHSNTGWIQVAIPFLRRAGVRTIYHVGDLGFWGEPKGTMLRGSLEYWLAAADINLFCTPGNHENWAALDELFAEAPGQPIRLEPHLWMLPRGCRWTHAGRSFVSFGGAPSVDVHYRTPMKTWWPSEIITEADADAVVAGGHAEVMLTHDAPMTATEAVRGIREDRSFQYGDDVREYARIGEERWGAFAGVRPDLLFHDHFHVQDSVTLPYGAAGNLLGL</sequence>
<gene>
    <name evidence="3" type="ORF">E3O11_16340</name>
    <name evidence="2" type="ORF">SAMN05216274_11711</name>
</gene>
<dbReference type="Proteomes" id="UP000297963">
    <property type="component" value="Unassembled WGS sequence"/>
</dbReference>
<dbReference type="InterPro" id="IPR029052">
    <property type="entry name" value="Metallo-depent_PP-like"/>
</dbReference>
<dbReference type="Pfam" id="PF00149">
    <property type="entry name" value="Metallophos"/>
    <property type="match status" value="1"/>
</dbReference>
<organism evidence="3 5">
    <name type="scientific">Cryobacterium levicorallinum</name>
    <dbReference type="NCBI Taxonomy" id="995038"/>
    <lineage>
        <taxon>Bacteria</taxon>
        <taxon>Bacillati</taxon>
        <taxon>Actinomycetota</taxon>
        <taxon>Actinomycetes</taxon>
        <taxon>Micrococcales</taxon>
        <taxon>Microbacteriaceae</taxon>
        <taxon>Cryobacterium</taxon>
    </lineage>
</organism>
<feature type="domain" description="Calcineurin-like phosphoesterase" evidence="1">
    <location>
        <begin position="18"/>
        <end position="169"/>
    </location>
</feature>
<reference evidence="2 4" key="1">
    <citation type="submission" date="2016-10" db="EMBL/GenBank/DDBJ databases">
        <authorList>
            <person name="Varghese N."/>
            <person name="Submissions S."/>
        </authorList>
    </citation>
    <scope>NUCLEOTIDE SEQUENCE [LARGE SCALE GENOMIC DNA]</scope>
    <source>
        <strain evidence="2 4">GMCC 1.11211</strain>
    </source>
</reference>
<reference evidence="3 5" key="2">
    <citation type="submission" date="2019-03" db="EMBL/GenBank/DDBJ databases">
        <title>Genomics of glacier-inhabiting Cryobacterium strains.</title>
        <authorList>
            <person name="Liu Q."/>
            <person name="Xin Y.-H."/>
        </authorList>
    </citation>
    <scope>NUCLEOTIDE SEQUENCE [LARGE SCALE GENOMIC DNA]</scope>
    <source>
        <strain evidence="3 5">Hh34</strain>
    </source>
</reference>
<dbReference type="STRING" id="995038.SAMN05216274_11711"/>
<comment type="caution">
    <text evidence="3">The sequence shown here is derived from an EMBL/GenBank/DDBJ whole genome shotgun (WGS) entry which is preliminary data.</text>
</comment>
<accession>A0A1I3D9K5</accession>
<dbReference type="EMBL" id="FOPW01000017">
    <property type="protein sequence ID" value="SFH83434.1"/>
    <property type="molecule type" value="Genomic_DNA"/>
</dbReference>
<dbReference type="EMBL" id="SOFE01000029">
    <property type="protein sequence ID" value="TFB81844.1"/>
    <property type="molecule type" value="Genomic_DNA"/>
</dbReference>
<evidence type="ECO:0000313" key="4">
    <source>
        <dbReference type="Proteomes" id="UP000199681"/>
    </source>
</evidence>
<dbReference type="SUPFAM" id="SSF56300">
    <property type="entry name" value="Metallo-dependent phosphatases"/>
    <property type="match status" value="1"/>
</dbReference>
<evidence type="ECO:0000313" key="5">
    <source>
        <dbReference type="Proteomes" id="UP000297963"/>
    </source>
</evidence>
<evidence type="ECO:0000313" key="3">
    <source>
        <dbReference type="EMBL" id="TFB81844.1"/>
    </source>
</evidence>
<dbReference type="AlphaFoldDB" id="A0A1I3D9K5"/>
<evidence type="ECO:0000313" key="2">
    <source>
        <dbReference type="EMBL" id="SFH83434.1"/>
    </source>
</evidence>
<dbReference type="RefSeq" id="WP_134495656.1">
    <property type="nucleotide sequence ID" value="NZ_BKAC01000020.1"/>
</dbReference>
<proteinExistence type="predicted"/>
<protein>
    <submittedName>
        <fullName evidence="2">Calcineurin-like phosphoesterase</fullName>
    </submittedName>
</protein>
<dbReference type="Gene3D" id="3.60.21.10">
    <property type="match status" value="1"/>
</dbReference>
<name>A0A1I3D9K5_9MICO</name>
<evidence type="ECO:0000259" key="1">
    <source>
        <dbReference type="Pfam" id="PF00149"/>
    </source>
</evidence>
<dbReference type="GO" id="GO:0016787">
    <property type="term" value="F:hydrolase activity"/>
    <property type="evidence" value="ECO:0007669"/>
    <property type="project" value="InterPro"/>
</dbReference>
<keyword evidence="4" id="KW-1185">Reference proteome</keyword>
<dbReference type="Proteomes" id="UP000199681">
    <property type="component" value="Unassembled WGS sequence"/>
</dbReference>